<proteinExistence type="predicted"/>
<dbReference type="PATRIC" id="fig|292.27.peg.2726"/>
<sequence>MIAEDCLRERISSWTVSYPVAMELKGGVPPKDGGYQGVIMVIERPAPHRVILNLDRLYSDFEFVAAMEANKASIVGYYDGAGRYKGNQREVVIELDEISKGDIRALGGYSSDADELTLLANMSVYSHFGRLATPAELAMIRDRAGPAWLSLAATRRVLTRTEVHAEILREVKALQDKADTTPVA</sequence>
<gene>
    <name evidence="1" type="ORF">VL15_14145</name>
</gene>
<evidence type="ECO:0000313" key="2">
    <source>
        <dbReference type="Proteomes" id="UP000036338"/>
    </source>
</evidence>
<organism evidence="1 2">
    <name type="scientific">Burkholderia cepacia</name>
    <name type="common">Pseudomonas cepacia</name>
    <dbReference type="NCBI Taxonomy" id="292"/>
    <lineage>
        <taxon>Bacteria</taxon>
        <taxon>Pseudomonadati</taxon>
        <taxon>Pseudomonadota</taxon>
        <taxon>Betaproteobacteria</taxon>
        <taxon>Burkholderiales</taxon>
        <taxon>Burkholderiaceae</taxon>
        <taxon>Burkholderia</taxon>
        <taxon>Burkholderia cepacia complex</taxon>
    </lineage>
</organism>
<protein>
    <submittedName>
        <fullName evidence="1">Uncharacterized protein</fullName>
    </submittedName>
</protein>
<name>A0A0J5WSD2_BURCE</name>
<reference evidence="1 2" key="1">
    <citation type="submission" date="2015-05" db="EMBL/GenBank/DDBJ databases">
        <title>Draft genome of Burkholderia cepacia LK29.</title>
        <authorList>
            <person name="Chan X.Y."/>
        </authorList>
    </citation>
    <scope>NUCLEOTIDE SEQUENCE [LARGE SCALE GENOMIC DNA]</scope>
    <source>
        <strain evidence="1 2">LK29</strain>
    </source>
</reference>
<dbReference type="Proteomes" id="UP000036338">
    <property type="component" value="Unassembled WGS sequence"/>
</dbReference>
<comment type="caution">
    <text evidence="1">The sequence shown here is derived from an EMBL/GenBank/DDBJ whole genome shotgun (WGS) entry which is preliminary data.</text>
</comment>
<accession>A0A0J5WSD2</accession>
<evidence type="ECO:0000313" key="1">
    <source>
        <dbReference type="EMBL" id="KML57584.1"/>
    </source>
</evidence>
<dbReference type="EMBL" id="LDWR01000022">
    <property type="protein sequence ID" value="KML57584.1"/>
    <property type="molecule type" value="Genomic_DNA"/>
</dbReference>
<dbReference type="AlphaFoldDB" id="A0A0J5WSD2"/>